<dbReference type="Gene3D" id="1.25.40.10">
    <property type="entry name" value="Tetratricopeptide repeat domain"/>
    <property type="match status" value="1"/>
</dbReference>
<dbReference type="AlphaFoldDB" id="A0AAV5NV01"/>
<gene>
    <name evidence="2" type="ORF">GCM10007932_36460</name>
</gene>
<keyword evidence="1" id="KW-0732">Signal</keyword>
<evidence type="ECO:0000313" key="2">
    <source>
        <dbReference type="EMBL" id="GLQ74285.1"/>
    </source>
</evidence>
<evidence type="ECO:0000313" key="3">
    <source>
        <dbReference type="Proteomes" id="UP001156690"/>
    </source>
</evidence>
<organism evidence="2 3">
    <name type="scientific">Vibrio penaeicida</name>
    <dbReference type="NCBI Taxonomy" id="104609"/>
    <lineage>
        <taxon>Bacteria</taxon>
        <taxon>Pseudomonadati</taxon>
        <taxon>Pseudomonadota</taxon>
        <taxon>Gammaproteobacteria</taxon>
        <taxon>Vibrionales</taxon>
        <taxon>Vibrionaceae</taxon>
        <taxon>Vibrio</taxon>
    </lineage>
</organism>
<evidence type="ECO:0000256" key="1">
    <source>
        <dbReference type="SAM" id="SignalP"/>
    </source>
</evidence>
<dbReference type="SUPFAM" id="SSF48452">
    <property type="entry name" value="TPR-like"/>
    <property type="match status" value="1"/>
</dbReference>
<reference evidence="3" key="1">
    <citation type="journal article" date="2019" name="Int. J. Syst. Evol. Microbiol.">
        <title>The Global Catalogue of Microorganisms (GCM) 10K type strain sequencing project: providing services to taxonomists for standard genome sequencing and annotation.</title>
        <authorList>
            <consortium name="The Broad Institute Genomics Platform"/>
            <consortium name="The Broad Institute Genome Sequencing Center for Infectious Disease"/>
            <person name="Wu L."/>
            <person name="Ma J."/>
        </authorList>
    </citation>
    <scope>NUCLEOTIDE SEQUENCE [LARGE SCALE GENOMIC DNA]</scope>
    <source>
        <strain evidence="3">NBRC 15640</strain>
    </source>
</reference>
<name>A0AAV5NV01_9VIBR</name>
<dbReference type="InterPro" id="IPR011990">
    <property type="entry name" value="TPR-like_helical_dom_sf"/>
</dbReference>
<feature type="signal peptide" evidence="1">
    <location>
        <begin position="1"/>
        <end position="17"/>
    </location>
</feature>
<comment type="caution">
    <text evidence="2">The sequence shown here is derived from an EMBL/GenBank/DDBJ whole genome shotgun (WGS) entry which is preliminary data.</text>
</comment>
<proteinExistence type="predicted"/>
<dbReference type="EMBL" id="BSNX01000055">
    <property type="protein sequence ID" value="GLQ74285.1"/>
    <property type="molecule type" value="Genomic_DNA"/>
</dbReference>
<evidence type="ECO:0008006" key="4">
    <source>
        <dbReference type="Google" id="ProtNLM"/>
    </source>
</evidence>
<accession>A0AAV5NV01</accession>
<dbReference type="Proteomes" id="UP001156690">
    <property type="component" value="Unassembled WGS sequence"/>
</dbReference>
<protein>
    <recommendedName>
        <fullName evidence="4">Tetratricopeptide repeat protein</fullName>
    </recommendedName>
</protein>
<sequence>MNRYILLVALTALTAQAQDHHEITVFDDRIQVEVTTKAQTGFDDTIYWNMLKKKGWRATQKATEGLSISSGLKTELNYQESLYELNRHLKNRRLTTAIALLEKYPQWRTCDRIQWLWLDLKNETMTGYGSNAQAKYQSILDNCKGQELSTTQKLLSWTPSSAGSDILARYKTSAGYDRKFAAQLEYDNRLSQLESTNISDNQLESIGRSAKSRKDAKTAEVIAWKYMESEQPDVALGWFESAINWGGPNEKRIEGKLLSLQAMEDLERLHMEHQVWSEKYPSIAEMDIGTGAKEDLECEESAAKCLESLNNKPNLTAQDYVMKGWKLYELQRPMSASLAFEEALDMMPKDDPQRDLTQYGYVLALEKMGYSDKAIALAMQINDVEKRAEIDKKVAVRRVYSAFQAEAYEETLARIEQYEQDYGKDVKLIEIKAWALYNSQRKEEAYAEYTVLAEAFPHNEEMQRSYLIIKCGFAEHASVCHDLDY</sequence>
<dbReference type="RefSeq" id="WP_126609393.1">
    <property type="nucleotide sequence ID" value="NZ_AP025145.1"/>
</dbReference>
<keyword evidence="3" id="KW-1185">Reference proteome</keyword>
<feature type="chain" id="PRO_5043540216" description="Tetratricopeptide repeat protein" evidence="1">
    <location>
        <begin position="18"/>
        <end position="485"/>
    </location>
</feature>